<dbReference type="Pfam" id="PF13961">
    <property type="entry name" value="DUF4219"/>
    <property type="match status" value="1"/>
</dbReference>
<gene>
    <name evidence="2" type="ORF">L195_g043313</name>
</gene>
<dbReference type="InterPro" id="IPR025314">
    <property type="entry name" value="DUF4219"/>
</dbReference>
<dbReference type="PANTHER" id="PTHR35317:SF11">
    <property type="entry name" value="CCHC-TYPE DOMAIN-CONTAINING PROTEIN"/>
    <property type="match status" value="1"/>
</dbReference>
<reference evidence="2 3" key="2">
    <citation type="journal article" date="2017" name="Front. Plant Sci.">
        <title>Gene Classification and Mining of Molecular Markers Useful in Red Clover (Trifolium pratense) Breeding.</title>
        <authorList>
            <person name="Istvanek J."/>
            <person name="Dluhosova J."/>
            <person name="Dluhos P."/>
            <person name="Patkova L."/>
            <person name="Nedelnik J."/>
            <person name="Repkova J."/>
        </authorList>
    </citation>
    <scope>NUCLEOTIDE SEQUENCE [LARGE SCALE GENOMIC DNA]</scope>
    <source>
        <strain evidence="3">cv. Tatra</strain>
        <tissue evidence="2">Young leaves</tissue>
    </source>
</reference>
<dbReference type="Proteomes" id="UP000236291">
    <property type="component" value="Unassembled WGS sequence"/>
</dbReference>
<evidence type="ECO:0000259" key="1">
    <source>
        <dbReference type="Pfam" id="PF13961"/>
    </source>
</evidence>
<evidence type="ECO:0000313" key="3">
    <source>
        <dbReference type="Proteomes" id="UP000236291"/>
    </source>
</evidence>
<feature type="non-terminal residue" evidence="2">
    <location>
        <position position="48"/>
    </location>
</feature>
<accession>A0A2K3M8W5</accession>
<dbReference type="AlphaFoldDB" id="A0A2K3M8W5"/>
<comment type="caution">
    <text evidence="2">The sequence shown here is derived from an EMBL/GenBank/DDBJ whole genome shotgun (WGS) entry which is preliminary data.</text>
</comment>
<dbReference type="STRING" id="57577.A0A2K3M8W5"/>
<feature type="domain" description="DUF4219" evidence="1">
    <location>
        <begin position="15"/>
        <end position="39"/>
    </location>
</feature>
<reference evidence="2 3" key="1">
    <citation type="journal article" date="2014" name="Am. J. Bot.">
        <title>Genome assembly and annotation for red clover (Trifolium pratense; Fabaceae).</title>
        <authorList>
            <person name="Istvanek J."/>
            <person name="Jaros M."/>
            <person name="Krenek A."/>
            <person name="Repkova J."/>
        </authorList>
    </citation>
    <scope>NUCLEOTIDE SEQUENCE [LARGE SCALE GENOMIC DNA]</scope>
    <source>
        <strain evidence="3">cv. Tatra</strain>
        <tissue evidence="2">Young leaves</tissue>
    </source>
</reference>
<proteinExistence type="predicted"/>
<sequence>MQSENLAIKLPVFEGENYHLWAIRMKAYLEANDLWEAVEDEYEIDPLP</sequence>
<organism evidence="2 3">
    <name type="scientific">Trifolium pratense</name>
    <name type="common">Red clover</name>
    <dbReference type="NCBI Taxonomy" id="57577"/>
    <lineage>
        <taxon>Eukaryota</taxon>
        <taxon>Viridiplantae</taxon>
        <taxon>Streptophyta</taxon>
        <taxon>Embryophyta</taxon>
        <taxon>Tracheophyta</taxon>
        <taxon>Spermatophyta</taxon>
        <taxon>Magnoliopsida</taxon>
        <taxon>eudicotyledons</taxon>
        <taxon>Gunneridae</taxon>
        <taxon>Pentapetalae</taxon>
        <taxon>rosids</taxon>
        <taxon>fabids</taxon>
        <taxon>Fabales</taxon>
        <taxon>Fabaceae</taxon>
        <taxon>Papilionoideae</taxon>
        <taxon>50 kb inversion clade</taxon>
        <taxon>NPAAA clade</taxon>
        <taxon>Hologalegina</taxon>
        <taxon>IRL clade</taxon>
        <taxon>Trifolieae</taxon>
        <taxon>Trifolium</taxon>
    </lineage>
</organism>
<dbReference type="EMBL" id="ASHM01053317">
    <property type="protein sequence ID" value="PNX87227.1"/>
    <property type="molecule type" value="Genomic_DNA"/>
</dbReference>
<dbReference type="PANTHER" id="PTHR35317">
    <property type="entry name" value="OS04G0629600 PROTEIN"/>
    <property type="match status" value="1"/>
</dbReference>
<protein>
    <submittedName>
        <fullName evidence="2">Resistance protein</fullName>
    </submittedName>
</protein>
<evidence type="ECO:0000313" key="2">
    <source>
        <dbReference type="EMBL" id="PNX87227.1"/>
    </source>
</evidence>
<name>A0A2K3M8W5_TRIPR</name>